<feature type="compositionally biased region" description="Polar residues" evidence="1">
    <location>
        <begin position="232"/>
        <end position="243"/>
    </location>
</feature>
<comment type="caution">
    <text evidence="2">The sequence shown here is derived from an EMBL/GenBank/DDBJ whole genome shotgun (WGS) entry which is preliminary data.</text>
</comment>
<protein>
    <recommendedName>
        <fullName evidence="4">DNA-binding protein</fullName>
    </recommendedName>
</protein>
<reference evidence="2 3" key="1">
    <citation type="submission" date="2024-11" db="EMBL/GenBank/DDBJ databases">
        <authorList>
            <person name="Heng Y.C."/>
            <person name="Lim A.C.H."/>
            <person name="Lee J.K.Y."/>
            <person name="Kittelmann S."/>
        </authorList>
    </citation>
    <scope>NUCLEOTIDE SEQUENCE [LARGE SCALE GENOMIC DNA]</scope>
    <source>
        <strain evidence="2 3">WILCCON 0269</strain>
    </source>
</reference>
<dbReference type="EMBL" id="JBJHZX010000070">
    <property type="protein sequence ID" value="MFL0198591.1"/>
    <property type="molecule type" value="Genomic_DNA"/>
</dbReference>
<evidence type="ECO:0008006" key="4">
    <source>
        <dbReference type="Google" id="ProtNLM"/>
    </source>
</evidence>
<gene>
    <name evidence="2" type="ORF">ACJDU8_23985</name>
</gene>
<feature type="region of interest" description="Disordered" evidence="1">
    <location>
        <begin position="147"/>
        <end position="184"/>
    </location>
</feature>
<evidence type="ECO:0000313" key="3">
    <source>
        <dbReference type="Proteomes" id="UP001623660"/>
    </source>
</evidence>
<evidence type="ECO:0000313" key="2">
    <source>
        <dbReference type="EMBL" id="MFL0198591.1"/>
    </source>
</evidence>
<evidence type="ECO:0000256" key="1">
    <source>
        <dbReference type="SAM" id="MobiDB-lite"/>
    </source>
</evidence>
<proteinExistence type="predicted"/>
<name>A0ABW8SUD9_9CLOT</name>
<feature type="region of interest" description="Disordered" evidence="1">
    <location>
        <begin position="223"/>
        <end position="263"/>
    </location>
</feature>
<dbReference type="RefSeq" id="WP_406794697.1">
    <property type="nucleotide sequence ID" value="NZ_JBJHZX010000070.1"/>
</dbReference>
<keyword evidence="3" id="KW-1185">Reference proteome</keyword>
<accession>A0ABW8SUD9</accession>
<sequence length="303" mass="34026">MNKEEFLNLSIEDKVKYFNVKIKEMGSYSKVCKELGISVSLTGTFKKHGWILSGDRDKFIHDESLDKGINSSTKEVKNINNNIPGQETLFDTTDELINHQDTINDVNNSGVSTHLTNPNENSSNSNDMINFTEESHNCFDDRTISLENGLDSTEPTTMEREGNENSKEVKRSTGAPSNNKNDDLTYIESNSKQAMEKIGHMLTGDTEEVINQDEATYGAEILKKDETHENNTKSSINDVSNSENIEDTKIKKPGRPSKPGRKKYSLNLDIADFKQLQIHCIINDLSPSDVVGELIKDFLTKRA</sequence>
<organism evidence="2 3">
    <name type="scientific">Candidatus Clostridium eludens</name>
    <dbReference type="NCBI Taxonomy" id="3381663"/>
    <lineage>
        <taxon>Bacteria</taxon>
        <taxon>Bacillati</taxon>
        <taxon>Bacillota</taxon>
        <taxon>Clostridia</taxon>
        <taxon>Eubacteriales</taxon>
        <taxon>Clostridiaceae</taxon>
        <taxon>Clostridium</taxon>
    </lineage>
</organism>
<feature type="compositionally biased region" description="Basic residues" evidence="1">
    <location>
        <begin position="251"/>
        <end position="263"/>
    </location>
</feature>
<feature type="compositionally biased region" description="Basic and acidic residues" evidence="1">
    <location>
        <begin position="157"/>
        <end position="171"/>
    </location>
</feature>
<dbReference type="Proteomes" id="UP001623660">
    <property type="component" value="Unassembled WGS sequence"/>
</dbReference>